<protein>
    <submittedName>
        <fullName evidence="1">Uncharacterized protein</fullName>
    </submittedName>
</protein>
<accession>A0ABS8JI26</accession>
<name>A0ABS8JI26_9GAMM</name>
<keyword evidence="2" id="KW-1185">Reference proteome</keyword>
<dbReference type="Proteomes" id="UP001165293">
    <property type="component" value="Unassembled WGS sequence"/>
</dbReference>
<evidence type="ECO:0000313" key="2">
    <source>
        <dbReference type="Proteomes" id="UP001165293"/>
    </source>
</evidence>
<evidence type="ECO:0000313" key="1">
    <source>
        <dbReference type="EMBL" id="MCC8363165.1"/>
    </source>
</evidence>
<dbReference type="RefSeq" id="WP_230526713.1">
    <property type="nucleotide sequence ID" value="NZ_JAJGAK010000001.1"/>
</dbReference>
<comment type="caution">
    <text evidence="1">The sequence shown here is derived from an EMBL/GenBank/DDBJ whole genome shotgun (WGS) entry which is preliminary data.</text>
</comment>
<proteinExistence type="predicted"/>
<reference evidence="1" key="1">
    <citation type="submission" date="2021-10" db="EMBL/GenBank/DDBJ databases">
        <authorList>
            <person name="Lyu M."/>
            <person name="Wang X."/>
            <person name="Meng X."/>
            <person name="Xu K."/>
        </authorList>
    </citation>
    <scope>NUCLEOTIDE SEQUENCE</scope>
    <source>
        <strain evidence="1">A6</strain>
    </source>
</reference>
<gene>
    <name evidence="1" type="ORF">LK996_08765</name>
</gene>
<organism evidence="1 2">
    <name type="scientific">Noviluteimonas lactosilytica</name>
    <dbReference type="NCBI Taxonomy" id="2888523"/>
    <lineage>
        <taxon>Bacteria</taxon>
        <taxon>Pseudomonadati</taxon>
        <taxon>Pseudomonadota</taxon>
        <taxon>Gammaproteobacteria</taxon>
        <taxon>Lysobacterales</taxon>
        <taxon>Lysobacteraceae</taxon>
        <taxon>Noviluteimonas</taxon>
    </lineage>
</organism>
<sequence length="141" mass="16290">MTVKVRVVYSHHCFTQALAKVAGANPEHYYNCTRRPQDHRVFCTVRWNESLALPEIVAGIRNCYFTRHHNYFVWRDPTVAGSDEYFVYFNIRRRGTFVEMEIESAYLRGDAKQAKAGARKVSLTTLIVNAANGRRTHRPPA</sequence>
<dbReference type="EMBL" id="JAJGAK010000001">
    <property type="protein sequence ID" value="MCC8363165.1"/>
    <property type="molecule type" value="Genomic_DNA"/>
</dbReference>